<reference evidence="2" key="1">
    <citation type="submission" date="2022-07" db="EMBL/GenBank/DDBJ databases">
        <authorList>
            <person name="Macas J."/>
            <person name="Novak P."/>
            <person name="Neumann P."/>
        </authorList>
    </citation>
    <scope>NUCLEOTIDE SEQUENCE</scope>
</reference>
<name>A0AAV0EAZ0_9ASTE</name>
<dbReference type="EMBL" id="CAMAPF010000919">
    <property type="protein sequence ID" value="CAH9121141.1"/>
    <property type="molecule type" value="Genomic_DNA"/>
</dbReference>
<sequence length="106" mass="12128">MNAIGYDYEKVYITLQNSWGKSWGDNGCTRFAIGTDNISGVNGVYKECYIPYLHNQRTRFNKLLNEDYVAIVFGEDSCEQPKIDELSCMFKYEGPAWRCCICAPVS</sequence>
<proteinExistence type="predicted"/>
<dbReference type="Pfam" id="PF00112">
    <property type="entry name" value="Peptidase_C1"/>
    <property type="match status" value="1"/>
</dbReference>
<dbReference type="Gene3D" id="3.90.70.10">
    <property type="entry name" value="Cysteine proteinases"/>
    <property type="match status" value="1"/>
</dbReference>
<dbReference type="GO" id="GO:0008234">
    <property type="term" value="F:cysteine-type peptidase activity"/>
    <property type="evidence" value="ECO:0007669"/>
    <property type="project" value="InterPro"/>
</dbReference>
<gene>
    <name evidence="2" type="ORF">CEPIT_LOCUS23469</name>
</gene>
<protein>
    <recommendedName>
        <fullName evidence="1">Peptidase C1A papain C-terminal domain-containing protein</fullName>
    </recommendedName>
</protein>
<organism evidence="2 3">
    <name type="scientific">Cuscuta epithymum</name>
    <dbReference type="NCBI Taxonomy" id="186058"/>
    <lineage>
        <taxon>Eukaryota</taxon>
        <taxon>Viridiplantae</taxon>
        <taxon>Streptophyta</taxon>
        <taxon>Embryophyta</taxon>
        <taxon>Tracheophyta</taxon>
        <taxon>Spermatophyta</taxon>
        <taxon>Magnoliopsida</taxon>
        <taxon>eudicotyledons</taxon>
        <taxon>Gunneridae</taxon>
        <taxon>Pentapetalae</taxon>
        <taxon>asterids</taxon>
        <taxon>lamiids</taxon>
        <taxon>Solanales</taxon>
        <taxon>Convolvulaceae</taxon>
        <taxon>Cuscuteae</taxon>
        <taxon>Cuscuta</taxon>
        <taxon>Cuscuta subgen. Cuscuta</taxon>
    </lineage>
</organism>
<dbReference type="InterPro" id="IPR000668">
    <property type="entry name" value="Peptidase_C1A_C"/>
</dbReference>
<dbReference type="SUPFAM" id="SSF54001">
    <property type="entry name" value="Cysteine proteinases"/>
    <property type="match status" value="1"/>
</dbReference>
<evidence type="ECO:0000259" key="1">
    <source>
        <dbReference type="Pfam" id="PF00112"/>
    </source>
</evidence>
<dbReference type="Proteomes" id="UP001152523">
    <property type="component" value="Unassembled WGS sequence"/>
</dbReference>
<dbReference type="GO" id="GO:0006508">
    <property type="term" value="P:proteolysis"/>
    <property type="evidence" value="ECO:0007669"/>
    <property type="project" value="InterPro"/>
</dbReference>
<accession>A0AAV0EAZ0</accession>
<evidence type="ECO:0000313" key="3">
    <source>
        <dbReference type="Proteomes" id="UP001152523"/>
    </source>
</evidence>
<keyword evidence="3" id="KW-1185">Reference proteome</keyword>
<comment type="caution">
    <text evidence="2">The sequence shown here is derived from an EMBL/GenBank/DDBJ whole genome shotgun (WGS) entry which is preliminary data.</text>
</comment>
<feature type="domain" description="Peptidase C1A papain C-terminal" evidence="1">
    <location>
        <begin position="2"/>
        <end position="42"/>
    </location>
</feature>
<evidence type="ECO:0000313" key="2">
    <source>
        <dbReference type="EMBL" id="CAH9121141.1"/>
    </source>
</evidence>
<dbReference type="AlphaFoldDB" id="A0AAV0EAZ0"/>
<dbReference type="InterPro" id="IPR038765">
    <property type="entry name" value="Papain-like_cys_pep_sf"/>
</dbReference>